<dbReference type="Pfam" id="PF25553">
    <property type="entry name" value="BTB-POZ_ANK-like"/>
    <property type="match status" value="1"/>
</dbReference>
<feature type="region of interest" description="Disordered" evidence="8">
    <location>
        <begin position="458"/>
        <end position="492"/>
    </location>
</feature>
<reference evidence="11" key="1">
    <citation type="journal article" date="2021" name="bioRxiv">
        <title>Whole Genome Assembly and Annotation of Northern Wild Rice, Zizania palustris L., Supports a Whole Genome Duplication in the Zizania Genus.</title>
        <authorList>
            <person name="Haas M."/>
            <person name="Kono T."/>
            <person name="Macchietto M."/>
            <person name="Millas R."/>
            <person name="McGilp L."/>
            <person name="Shao M."/>
            <person name="Duquette J."/>
            <person name="Hirsch C.N."/>
            <person name="Kimball J."/>
        </authorList>
    </citation>
    <scope>NUCLEOTIDE SEQUENCE</scope>
    <source>
        <tissue evidence="11">Fresh leaf tissue</tissue>
    </source>
</reference>
<evidence type="ECO:0000313" key="11">
    <source>
        <dbReference type="EMBL" id="KAG8092981.1"/>
    </source>
</evidence>
<evidence type="ECO:0000256" key="2">
    <source>
        <dbReference type="ARBA" id="ARBA00004141"/>
    </source>
</evidence>
<feature type="transmembrane region" description="Helical" evidence="9">
    <location>
        <begin position="139"/>
        <end position="159"/>
    </location>
</feature>
<dbReference type="PROSITE" id="PS51380">
    <property type="entry name" value="EXS"/>
    <property type="match status" value="1"/>
</dbReference>
<evidence type="ECO:0000259" key="10">
    <source>
        <dbReference type="PROSITE" id="PS51380"/>
    </source>
</evidence>
<comment type="subcellular location">
    <subcellularLocation>
        <location evidence="2">Membrane</location>
        <topology evidence="2">Multi-pass membrane protein</topology>
    </subcellularLocation>
</comment>
<feature type="transmembrane region" description="Helical" evidence="9">
    <location>
        <begin position="20"/>
        <end position="39"/>
    </location>
</feature>
<comment type="pathway">
    <text evidence="3">Protein modification; protein ubiquitination.</text>
</comment>
<dbReference type="AlphaFoldDB" id="A0A8J6BTH6"/>
<gene>
    <name evidence="11" type="ORF">GUJ93_ZPchr0012g19587</name>
</gene>
<keyword evidence="7 9" id="KW-0472">Membrane</keyword>
<proteinExistence type="predicted"/>
<keyword evidence="4 9" id="KW-0812">Transmembrane</keyword>
<organism evidence="11 12">
    <name type="scientific">Zizania palustris</name>
    <name type="common">Northern wild rice</name>
    <dbReference type="NCBI Taxonomy" id="103762"/>
    <lineage>
        <taxon>Eukaryota</taxon>
        <taxon>Viridiplantae</taxon>
        <taxon>Streptophyta</taxon>
        <taxon>Embryophyta</taxon>
        <taxon>Tracheophyta</taxon>
        <taxon>Spermatophyta</taxon>
        <taxon>Magnoliopsida</taxon>
        <taxon>Liliopsida</taxon>
        <taxon>Poales</taxon>
        <taxon>Poaceae</taxon>
        <taxon>BOP clade</taxon>
        <taxon>Oryzoideae</taxon>
        <taxon>Oryzeae</taxon>
        <taxon>Zizaniinae</taxon>
        <taxon>Zizania</taxon>
    </lineage>
</organism>
<dbReference type="Pfam" id="PF03124">
    <property type="entry name" value="EXS"/>
    <property type="match status" value="1"/>
</dbReference>
<feature type="transmembrane region" description="Helical" evidence="9">
    <location>
        <begin position="59"/>
        <end position="82"/>
    </location>
</feature>
<evidence type="ECO:0000256" key="6">
    <source>
        <dbReference type="ARBA" id="ARBA00022989"/>
    </source>
</evidence>
<feature type="compositionally biased region" description="Polar residues" evidence="8">
    <location>
        <begin position="528"/>
        <end position="539"/>
    </location>
</feature>
<feature type="compositionally biased region" description="Low complexity" evidence="8">
    <location>
        <begin position="568"/>
        <end position="580"/>
    </location>
</feature>
<protein>
    <recommendedName>
        <fullName evidence="10">EXS domain-containing protein</fullName>
    </recommendedName>
</protein>
<evidence type="ECO:0000256" key="3">
    <source>
        <dbReference type="ARBA" id="ARBA00004906"/>
    </source>
</evidence>
<evidence type="ECO:0000256" key="8">
    <source>
        <dbReference type="SAM" id="MobiDB-lite"/>
    </source>
</evidence>
<reference evidence="11" key="2">
    <citation type="submission" date="2021-02" db="EMBL/GenBank/DDBJ databases">
        <authorList>
            <person name="Kimball J.A."/>
            <person name="Haas M.W."/>
            <person name="Macchietto M."/>
            <person name="Kono T."/>
            <person name="Duquette J."/>
            <person name="Shao M."/>
        </authorList>
    </citation>
    <scope>NUCLEOTIDE SEQUENCE</scope>
    <source>
        <tissue evidence="11">Fresh leaf tissue</tissue>
    </source>
</reference>
<dbReference type="EMBL" id="JAAALK010000080">
    <property type="protein sequence ID" value="KAG8092981.1"/>
    <property type="molecule type" value="Genomic_DNA"/>
</dbReference>
<dbReference type="OrthoDB" id="2159384at2759"/>
<evidence type="ECO:0000256" key="7">
    <source>
        <dbReference type="ARBA" id="ARBA00023136"/>
    </source>
</evidence>
<feature type="compositionally biased region" description="Basic residues" evidence="8">
    <location>
        <begin position="517"/>
        <end position="527"/>
    </location>
</feature>
<feature type="region of interest" description="Disordered" evidence="8">
    <location>
        <begin position="517"/>
        <end position="593"/>
    </location>
</feature>
<dbReference type="InterPro" id="IPR058039">
    <property type="entry name" value="At3g05675-like_ankyrin"/>
</dbReference>
<dbReference type="PANTHER" id="PTHR31060:SF29">
    <property type="entry name" value="BTB DOMAIN-CONTAINING PROTEIN"/>
    <property type="match status" value="1"/>
</dbReference>
<dbReference type="GO" id="GO:0016020">
    <property type="term" value="C:membrane"/>
    <property type="evidence" value="ECO:0007669"/>
    <property type="project" value="UniProtKB-SubCell"/>
</dbReference>
<dbReference type="Proteomes" id="UP000729402">
    <property type="component" value="Unassembled WGS sequence"/>
</dbReference>
<feature type="compositionally biased region" description="Polar residues" evidence="8">
    <location>
        <begin position="460"/>
        <end position="472"/>
    </location>
</feature>
<dbReference type="InterPro" id="IPR004342">
    <property type="entry name" value="EXS_C"/>
</dbReference>
<comment type="caution">
    <text evidence="11">The sequence shown here is derived from an EMBL/GenBank/DDBJ whole genome shotgun (WGS) entry which is preliminary data.</text>
</comment>
<feature type="transmembrane region" description="Helical" evidence="9">
    <location>
        <begin position="103"/>
        <end position="127"/>
    </location>
</feature>
<dbReference type="PANTHER" id="PTHR31060">
    <property type="entry name" value="OSJNBA0011J08.25 PROTEIN-RELATED"/>
    <property type="match status" value="1"/>
</dbReference>
<evidence type="ECO:0000256" key="1">
    <source>
        <dbReference type="ARBA" id="ARBA00002668"/>
    </source>
</evidence>
<accession>A0A8J6BTH6</accession>
<evidence type="ECO:0000256" key="9">
    <source>
        <dbReference type="SAM" id="Phobius"/>
    </source>
</evidence>
<evidence type="ECO:0000256" key="4">
    <source>
        <dbReference type="ARBA" id="ARBA00022692"/>
    </source>
</evidence>
<comment type="function">
    <text evidence="1">May act as a substrate-specific adapter of an E3 ubiquitin-protein ligase complex (CUL3-RBX1-BTB) which mediates the ubiquitination and subsequent proteasomal degradation of target proteins.</text>
</comment>
<keyword evidence="5" id="KW-0833">Ubl conjugation pathway</keyword>
<evidence type="ECO:0000313" key="12">
    <source>
        <dbReference type="Proteomes" id="UP000729402"/>
    </source>
</evidence>
<dbReference type="InterPro" id="IPR038920">
    <property type="entry name" value="At3g05675-like"/>
</dbReference>
<dbReference type="UniPathway" id="UPA00143"/>
<keyword evidence="12" id="KW-1185">Reference proteome</keyword>
<feature type="domain" description="EXS" evidence="10">
    <location>
        <begin position="221"/>
        <end position="420"/>
    </location>
</feature>
<evidence type="ECO:0000256" key="5">
    <source>
        <dbReference type="ARBA" id="ARBA00022786"/>
    </source>
</evidence>
<sequence>MKGSSSIPAVAIMPSPLFLWRFKVILFLLWGLCCCKIGWDSVMRMSADLRDLFLYEAFLYYNPLFLVALMIWLWGVNLWVFAQSSVNYARVFDLAQTHLSHREIWRCATWLTLIVPTSMTAYLYLYSHGEVSLAASQPVLLYVILLMVTLSPFDMFYLSSRFYFLRTVWRIILPLQAITFPDFFLADIFTSMSKVFSDLERSVCRMVNRQVATIAWFEADSICGSHSVSIPLVLVFPYLWRFFQCLRQYKDTKEKTCLLNALKYSTAVPVIFLSALKYHVFPDKWVSFYRPLWLLSSVINSLYSFYWDIKRDWDLSILTRIFMFKNPSTWTNLLYGQIWVYYWVLGSNLVLRCTWTYKLSAHLRHNYLTLFTIAALEIARRFQWVFFRVENEWNKMTAKQNLEMSSDVPSEGDMLLDSEVPRSGIHDSSSPHLLGFGYQNSEDKALDSGQQYTRAALLHSSPSSARQQQQKFPGQESGMEESRPKRMEPSQARMRTVPIAVTPEGFWCCPSPAALHKSLKNPHHHGNSNKSHQQQQHKTPSAPPSRAPSVHNAPSVTDEVGAGDAPDELQTQEAAAAAAVEADRQRQQEQAGEAQQHKICVGFGQPETSDLTVKLYGKEGITVRMSVHRDALCKSSTFFAEKLSSGGHGPPVPCLEIHDCDDAEIYVETVGLMYCDEAKHKLLKHNVSRVLRIMKVAESLGFDACVQSCLDYLEAVPWVGEEEDNVVTSIRHLQKSYGISPLLKRVTSDNMNLPTDTLAHIMEMVLKSSDDRARREMKTLVLNLLKDSNRCTDGSSDICSEKLYSSCRGCLDRLQLLLAEASEPDFSAQLTRQITLETDNLLWLIEILVNQRICDDFVTLWASQSEIAELHGKLPVASRHSVSCITARLFVGIGSGQMLPTKNTRLLLLQVWLQALIDDYSWLQCSCRSFDRKLVEEGIGQTILTLPLEDQRSMLLAWLGRFLKLGDSCPNLQRAFEVWWRRTFVRPYVSQASWMLLSCWAWLGEKKGA</sequence>
<dbReference type="GO" id="GO:0016567">
    <property type="term" value="P:protein ubiquitination"/>
    <property type="evidence" value="ECO:0007669"/>
    <property type="project" value="UniProtKB-UniPathway"/>
</dbReference>
<keyword evidence="6 9" id="KW-1133">Transmembrane helix</keyword>
<name>A0A8J6BTH6_ZIZPA</name>